<evidence type="ECO:0008006" key="3">
    <source>
        <dbReference type="Google" id="ProtNLM"/>
    </source>
</evidence>
<protein>
    <recommendedName>
        <fullName evidence="3">Addiction module protein</fullName>
    </recommendedName>
</protein>
<accession>A0A5M6CGH5</accession>
<proteinExistence type="predicted"/>
<organism evidence="1 2">
    <name type="scientific">Taibaiella lutea</name>
    <dbReference type="NCBI Taxonomy" id="2608001"/>
    <lineage>
        <taxon>Bacteria</taxon>
        <taxon>Pseudomonadati</taxon>
        <taxon>Bacteroidota</taxon>
        <taxon>Chitinophagia</taxon>
        <taxon>Chitinophagales</taxon>
        <taxon>Chitinophagaceae</taxon>
        <taxon>Taibaiella</taxon>
    </lineage>
</organism>
<evidence type="ECO:0000313" key="1">
    <source>
        <dbReference type="EMBL" id="KAA5532535.1"/>
    </source>
</evidence>
<evidence type="ECO:0000313" key="2">
    <source>
        <dbReference type="Proteomes" id="UP000323632"/>
    </source>
</evidence>
<gene>
    <name evidence="1" type="ORF">F0919_17275</name>
</gene>
<dbReference type="RefSeq" id="WP_150034038.1">
    <property type="nucleotide sequence ID" value="NZ_VWSH01000004.1"/>
</dbReference>
<comment type="caution">
    <text evidence="1">The sequence shown here is derived from an EMBL/GenBank/DDBJ whole genome shotgun (WGS) entry which is preliminary data.</text>
</comment>
<reference evidence="1 2" key="1">
    <citation type="submission" date="2019-09" db="EMBL/GenBank/DDBJ databases">
        <title>Genome sequence and assembly of Taibaiella sp.</title>
        <authorList>
            <person name="Chhetri G."/>
        </authorList>
    </citation>
    <scope>NUCLEOTIDE SEQUENCE [LARGE SCALE GENOMIC DNA]</scope>
    <source>
        <strain evidence="1 2">KVB11</strain>
    </source>
</reference>
<dbReference type="Proteomes" id="UP000323632">
    <property type="component" value="Unassembled WGS sequence"/>
</dbReference>
<dbReference type="AlphaFoldDB" id="A0A5M6CGH5"/>
<name>A0A5M6CGH5_9BACT</name>
<dbReference type="EMBL" id="VWSH01000004">
    <property type="protein sequence ID" value="KAA5532535.1"/>
    <property type="molecule type" value="Genomic_DNA"/>
</dbReference>
<sequence length="73" mass="8649">MQVVLDIPENRLAFFMELVNSLGFVNSTEKAERNPLTRHQMDLVDIEVQKAKDDPNYMLDWEEVKHRIDWDAC</sequence>
<keyword evidence="2" id="KW-1185">Reference proteome</keyword>